<comment type="caution">
    <text evidence="1">The sequence shown here is derived from an EMBL/GenBank/DDBJ whole genome shotgun (WGS) entry which is preliminary data.</text>
</comment>
<dbReference type="EMBL" id="BCWF01000016">
    <property type="protein sequence ID" value="GAT22744.1"/>
    <property type="molecule type" value="Genomic_DNA"/>
</dbReference>
<name>A0A146F904_ASPKA</name>
<accession>A0A146F904</accession>
<proteinExistence type="predicted"/>
<gene>
    <name evidence="1" type="ORF">RIB2604_01601590</name>
</gene>
<dbReference type="AlphaFoldDB" id="A0A146F904"/>
<reference evidence="1 2" key="1">
    <citation type="journal article" date="2016" name="DNA Res.">
        <title>Genome sequence of Aspergillus luchuensis NBRC 4314.</title>
        <authorList>
            <person name="Yamada O."/>
            <person name="Machida M."/>
            <person name="Hosoyama A."/>
            <person name="Goto M."/>
            <person name="Takahashi T."/>
            <person name="Futagami T."/>
            <person name="Yamagata Y."/>
            <person name="Takeuchi M."/>
            <person name="Kobayashi T."/>
            <person name="Koike H."/>
            <person name="Abe K."/>
            <person name="Asai K."/>
            <person name="Arita M."/>
            <person name="Fujita N."/>
            <person name="Fukuda K."/>
            <person name="Higa K."/>
            <person name="Horikawa H."/>
            <person name="Ishikawa T."/>
            <person name="Jinno K."/>
            <person name="Kato Y."/>
            <person name="Kirimura K."/>
            <person name="Mizutani O."/>
            <person name="Nakasone K."/>
            <person name="Sano M."/>
            <person name="Shiraishi Y."/>
            <person name="Tsukahara M."/>
            <person name="Gomi K."/>
        </authorList>
    </citation>
    <scope>NUCLEOTIDE SEQUENCE [LARGE SCALE GENOMIC DNA]</scope>
    <source>
        <strain evidence="1 2">RIB 2604</strain>
    </source>
</reference>
<reference evidence="2" key="2">
    <citation type="submission" date="2016-02" db="EMBL/GenBank/DDBJ databases">
        <title>Genome sequencing of Aspergillus luchuensis NBRC 4314.</title>
        <authorList>
            <person name="Yamada O."/>
        </authorList>
    </citation>
    <scope>NUCLEOTIDE SEQUENCE [LARGE SCALE GENOMIC DNA]</scope>
    <source>
        <strain evidence="2">RIB 2604</strain>
    </source>
</reference>
<dbReference type="Proteomes" id="UP000075230">
    <property type="component" value="Unassembled WGS sequence"/>
</dbReference>
<protein>
    <submittedName>
        <fullName evidence="1">Caffeine resistance protein</fullName>
    </submittedName>
</protein>
<sequence>MVGPGGISCGVDGFSAFPAFHTPSHYQSEGTRLSVLSIKYALETICSPIIGTCAMELFRDTTFGKLIRVLTRGRVLPYPEETCPSA</sequence>
<organism evidence="1 2">
    <name type="scientific">Aspergillus kawachii</name>
    <name type="common">White koji mold</name>
    <name type="synonym">Aspergillus awamori var. kawachi</name>
    <dbReference type="NCBI Taxonomy" id="1069201"/>
    <lineage>
        <taxon>Eukaryota</taxon>
        <taxon>Fungi</taxon>
        <taxon>Dikarya</taxon>
        <taxon>Ascomycota</taxon>
        <taxon>Pezizomycotina</taxon>
        <taxon>Eurotiomycetes</taxon>
        <taxon>Eurotiomycetidae</taxon>
        <taxon>Eurotiales</taxon>
        <taxon>Aspergillaceae</taxon>
        <taxon>Aspergillus</taxon>
        <taxon>Aspergillus subgen. Circumdati</taxon>
    </lineage>
</organism>
<evidence type="ECO:0000313" key="1">
    <source>
        <dbReference type="EMBL" id="GAT22744.1"/>
    </source>
</evidence>
<evidence type="ECO:0000313" key="2">
    <source>
        <dbReference type="Proteomes" id="UP000075230"/>
    </source>
</evidence>